<dbReference type="SUPFAM" id="SSF56672">
    <property type="entry name" value="DNA/RNA polymerases"/>
    <property type="match status" value="1"/>
</dbReference>
<dbReference type="Pfam" id="PF09004">
    <property type="entry name" value="ALKBH8_N"/>
    <property type="match status" value="1"/>
</dbReference>
<evidence type="ECO:0000259" key="1">
    <source>
        <dbReference type="PROSITE" id="PS50878"/>
    </source>
</evidence>
<feature type="domain" description="Reverse transcriptase" evidence="1">
    <location>
        <begin position="148"/>
        <end position="414"/>
    </location>
</feature>
<dbReference type="InterPro" id="IPR043502">
    <property type="entry name" value="DNA/RNA_pol_sf"/>
</dbReference>
<dbReference type="PANTHER" id="PTHR47510:SF3">
    <property type="entry name" value="ENDO_EXONUCLEASE_PHOSPHATASE DOMAIN-CONTAINING PROTEIN"/>
    <property type="match status" value="1"/>
</dbReference>
<dbReference type="GO" id="GO:0016706">
    <property type="term" value="F:2-oxoglutarate-dependent dioxygenase activity"/>
    <property type="evidence" value="ECO:0007669"/>
    <property type="project" value="InterPro"/>
</dbReference>
<dbReference type="InterPro" id="IPR015095">
    <property type="entry name" value="AlkB_hom8_N"/>
</dbReference>
<reference evidence="2" key="1">
    <citation type="journal article" date="2023" name="Front. Mar. Sci.">
        <title>A new Merluccius polli reference genome to investigate the effects of global change in West African waters.</title>
        <authorList>
            <person name="Mateo J.L."/>
            <person name="Blanco-Fernandez C."/>
            <person name="Garcia-Vazquez E."/>
            <person name="Machado-Schiaffino G."/>
        </authorList>
    </citation>
    <scope>NUCLEOTIDE SEQUENCE</scope>
    <source>
        <strain evidence="2">C29</strain>
        <tissue evidence="2">Fin</tissue>
    </source>
</reference>
<dbReference type="Proteomes" id="UP001174136">
    <property type="component" value="Unassembled WGS sequence"/>
</dbReference>
<dbReference type="GO" id="GO:0003964">
    <property type="term" value="F:RNA-directed DNA polymerase activity"/>
    <property type="evidence" value="ECO:0007669"/>
    <property type="project" value="UniProtKB-KW"/>
</dbReference>
<keyword evidence="2" id="KW-0808">Transferase</keyword>
<dbReference type="Pfam" id="PF00078">
    <property type="entry name" value="RVT_1"/>
    <property type="match status" value="1"/>
</dbReference>
<keyword evidence="2" id="KW-0548">Nucleotidyltransferase</keyword>
<proteinExistence type="predicted"/>
<dbReference type="EMBL" id="JAOPHQ010005462">
    <property type="protein sequence ID" value="KAK0135165.1"/>
    <property type="molecule type" value="Genomic_DNA"/>
</dbReference>
<name>A0AA47M7Q3_MERPO</name>
<protein>
    <submittedName>
        <fullName evidence="2">RNA-directed DNA polymerase from transposon X-element</fullName>
    </submittedName>
</protein>
<organism evidence="2 3">
    <name type="scientific">Merluccius polli</name>
    <name type="common">Benguela hake</name>
    <name type="synonym">Merluccius cadenati</name>
    <dbReference type="NCBI Taxonomy" id="89951"/>
    <lineage>
        <taxon>Eukaryota</taxon>
        <taxon>Metazoa</taxon>
        <taxon>Chordata</taxon>
        <taxon>Craniata</taxon>
        <taxon>Vertebrata</taxon>
        <taxon>Euteleostomi</taxon>
        <taxon>Actinopterygii</taxon>
        <taxon>Neopterygii</taxon>
        <taxon>Teleostei</taxon>
        <taxon>Neoteleostei</taxon>
        <taxon>Acanthomorphata</taxon>
        <taxon>Zeiogadaria</taxon>
        <taxon>Gadariae</taxon>
        <taxon>Gadiformes</taxon>
        <taxon>Gadoidei</taxon>
        <taxon>Merlucciidae</taxon>
        <taxon>Merluccius</taxon>
    </lineage>
</organism>
<comment type="caution">
    <text evidence="2">The sequence shown here is derived from an EMBL/GenBank/DDBJ whole genome shotgun (WGS) entry which is preliminary data.</text>
</comment>
<gene>
    <name evidence="2" type="ORF">N1851_029015</name>
</gene>
<accession>A0AA47M7Q3</accession>
<dbReference type="CDD" id="cd01650">
    <property type="entry name" value="RT_nLTR_like"/>
    <property type="match status" value="1"/>
</dbReference>
<dbReference type="AlphaFoldDB" id="A0AA47M7Q3"/>
<dbReference type="InterPro" id="IPR000477">
    <property type="entry name" value="RT_dom"/>
</dbReference>
<sequence length="459" mass="51478">MEASMSFRSMDSLEGQKALRGTVHGPRDKAFKAGDGTGLRTARASLSRGIKKAKQDYSKKITNHFKDSRDTRSLWQGIQTITDYKPASQTCDDNISLLNDLNSFFARVKRALSTINPRKATGPDNIPGQVLRDCAEELTDIFTDIFNTSLSQAAVPSHFKTSIIIPVPKKPAPSCFNDYRPVALTPIIMKCFERLVMSHIKSILSPTLDPFQFAYRAKRSTEDAICSALHPALTHLEKADSHVRMLFIDFSSAFKPIIPQKLICKLVKLGLNTSLCNWILDFLSERPQAVRVGNNISSSITLSTGAPQGCVLSPLLFTLLTHDCTPTYSTNHMVKFADDTTLVGLITKNDETHYRKEVDRLTTWCRDNNLLLNVSKTKEIVVDFRRRHTEHPPLTIDGAAVERVSSTKFLGVHISEDLSWATNSESLAKKAQRRLYFLRKLKRAKAPTSILNTFYRGHH</sequence>
<keyword evidence="2" id="KW-0695">RNA-directed DNA polymerase</keyword>
<evidence type="ECO:0000313" key="2">
    <source>
        <dbReference type="EMBL" id="KAK0135165.1"/>
    </source>
</evidence>
<evidence type="ECO:0000313" key="3">
    <source>
        <dbReference type="Proteomes" id="UP001174136"/>
    </source>
</evidence>
<dbReference type="GO" id="GO:0008168">
    <property type="term" value="F:methyltransferase activity"/>
    <property type="evidence" value="ECO:0007669"/>
    <property type="project" value="InterPro"/>
</dbReference>
<dbReference type="PROSITE" id="PS50878">
    <property type="entry name" value="RT_POL"/>
    <property type="match status" value="1"/>
</dbReference>
<keyword evidence="3" id="KW-1185">Reference proteome</keyword>
<dbReference type="PANTHER" id="PTHR47510">
    <property type="entry name" value="REVERSE TRANSCRIPTASE DOMAIN-CONTAINING PROTEIN"/>
    <property type="match status" value="1"/>
</dbReference>